<gene>
    <name evidence="5" type="ORF">HERILL_LOCUS10072</name>
</gene>
<dbReference type="PANTHER" id="PTHR48029:SF1">
    <property type="entry name" value="NUCLEOLAR PROTEIN 8"/>
    <property type="match status" value="1"/>
</dbReference>
<accession>A0A7R8UVG1</accession>
<feature type="region of interest" description="Disordered" evidence="3">
    <location>
        <begin position="212"/>
        <end position="242"/>
    </location>
</feature>
<dbReference type="OrthoDB" id="21643at2759"/>
<feature type="compositionally biased region" description="Basic and acidic residues" evidence="3">
    <location>
        <begin position="227"/>
        <end position="242"/>
    </location>
</feature>
<evidence type="ECO:0000256" key="3">
    <source>
        <dbReference type="SAM" id="MobiDB-lite"/>
    </source>
</evidence>
<evidence type="ECO:0000259" key="4">
    <source>
        <dbReference type="PROSITE" id="PS50102"/>
    </source>
</evidence>
<dbReference type="Gene3D" id="3.30.70.330">
    <property type="match status" value="1"/>
</dbReference>
<feature type="compositionally biased region" description="Basic and acidic residues" evidence="3">
    <location>
        <begin position="130"/>
        <end position="141"/>
    </location>
</feature>
<dbReference type="InParanoid" id="A0A7R8UVG1"/>
<dbReference type="AlphaFoldDB" id="A0A7R8UVG1"/>
<feature type="region of interest" description="Disordered" evidence="3">
    <location>
        <begin position="337"/>
        <end position="363"/>
    </location>
</feature>
<dbReference type="FunCoup" id="A0A7R8UVG1">
    <property type="interactions" value="1309"/>
</dbReference>
<proteinExistence type="predicted"/>
<evidence type="ECO:0000256" key="1">
    <source>
        <dbReference type="ARBA" id="ARBA00022884"/>
    </source>
</evidence>
<dbReference type="PANTHER" id="PTHR48029">
    <property type="entry name" value="NUCLEOLAR PROTEIN 8"/>
    <property type="match status" value="1"/>
</dbReference>
<feature type="region of interest" description="Disordered" evidence="3">
    <location>
        <begin position="464"/>
        <end position="483"/>
    </location>
</feature>
<feature type="compositionally biased region" description="Basic and acidic residues" evidence="3">
    <location>
        <begin position="464"/>
        <end position="473"/>
    </location>
</feature>
<dbReference type="SMART" id="SM00360">
    <property type="entry name" value="RRM"/>
    <property type="match status" value="1"/>
</dbReference>
<evidence type="ECO:0000256" key="2">
    <source>
        <dbReference type="PROSITE-ProRule" id="PRU00176"/>
    </source>
</evidence>
<feature type="region of interest" description="Disordered" evidence="3">
    <location>
        <begin position="489"/>
        <end position="537"/>
    </location>
</feature>
<name>A0A7R8UVG1_HERIL</name>
<dbReference type="OMA" id="NWQKLHG"/>
<feature type="domain" description="RRM" evidence="4">
    <location>
        <begin position="11"/>
        <end position="91"/>
    </location>
</feature>
<feature type="region of interest" description="Disordered" evidence="3">
    <location>
        <begin position="378"/>
        <end position="429"/>
    </location>
</feature>
<feature type="compositionally biased region" description="Basic and acidic residues" evidence="3">
    <location>
        <begin position="281"/>
        <end position="291"/>
    </location>
</feature>
<keyword evidence="6" id="KW-1185">Reference proteome</keyword>
<dbReference type="InterPro" id="IPR012677">
    <property type="entry name" value="Nucleotide-bd_a/b_plait_sf"/>
</dbReference>
<feature type="compositionally biased region" description="Polar residues" evidence="3">
    <location>
        <begin position="156"/>
        <end position="172"/>
    </location>
</feature>
<evidence type="ECO:0000313" key="6">
    <source>
        <dbReference type="Proteomes" id="UP000594454"/>
    </source>
</evidence>
<reference evidence="5 6" key="1">
    <citation type="submission" date="2020-11" db="EMBL/GenBank/DDBJ databases">
        <authorList>
            <person name="Wallbank WR R."/>
            <person name="Pardo Diaz C."/>
            <person name="Kozak K."/>
            <person name="Martin S."/>
            <person name="Jiggins C."/>
            <person name="Moest M."/>
            <person name="Warren A I."/>
            <person name="Generalovic N T."/>
            <person name="Byers J.R.P. K."/>
            <person name="Montejo-Kovacevich G."/>
            <person name="Yen C E."/>
        </authorList>
    </citation>
    <scope>NUCLEOTIDE SEQUENCE [LARGE SCALE GENOMIC DNA]</scope>
</reference>
<dbReference type="InterPro" id="IPR035979">
    <property type="entry name" value="RBD_domain_sf"/>
</dbReference>
<feature type="compositionally biased region" description="Basic and acidic residues" evidence="3">
    <location>
        <begin position="351"/>
        <end position="363"/>
    </location>
</feature>
<feature type="region of interest" description="Disordered" evidence="3">
    <location>
        <begin position="101"/>
        <end position="180"/>
    </location>
</feature>
<dbReference type="SUPFAM" id="SSF54928">
    <property type="entry name" value="RNA-binding domain, RBD"/>
    <property type="match status" value="1"/>
</dbReference>
<dbReference type="EMBL" id="LR899012">
    <property type="protein sequence ID" value="CAD7087358.1"/>
    <property type="molecule type" value="Genomic_DNA"/>
</dbReference>
<protein>
    <recommendedName>
        <fullName evidence="4">RRM domain-containing protein</fullName>
    </recommendedName>
</protein>
<dbReference type="Pfam" id="PF00076">
    <property type="entry name" value="RRM_1"/>
    <property type="match status" value="1"/>
</dbReference>
<feature type="region of interest" description="Disordered" evidence="3">
    <location>
        <begin position="264"/>
        <end position="309"/>
    </location>
</feature>
<dbReference type="PROSITE" id="PS50102">
    <property type="entry name" value="RRM"/>
    <property type="match status" value="1"/>
</dbReference>
<sequence length="609" mass="69365">MYPSYEDNPSKRIFVGNLPNSVNEDVLRKEFSAYGRVEKVDLKVKGIGDAQTQFAFITLVDTSDHDVNKCVKRFSREPFHGEYLKVEVARESFLERLKREREAAQKHNNQEQAEPVPVKESPKKTNLPKLKQDKPSKKESSSESSSSSSESESESNDGTTSKPTQGKPTQPAISDEEENDAFIAKKNAYSSVLNGKIKIDPVAAEPIHVISKKNKVQKQLEGTAQQSDKKRKESLHKMKDQYNKNKLAIKEALTNIDGAKKSTKIVFDDDELDNSQKPSKAGKESKKKNLFDDDDEEAPEDYGKTFEIKEQFQGKKGEKLMKLQSKFKLDPRFAMDSKFLEGDEENEEEDNVQKEDAVESDERNWQLSLIEQVVGKKMNLERPTQKQQTKGLITRFDPSKEEHKKFYKTATNDDPEQHGGKSVNNNEDVEVSKEQFYKVSDDLTKSLKSSNQGFSLLNMFGKADEETSQKDNAQKYTVIPLTKQPKSAVALDNPFKYDSSDSEDDDDQNKTIKEEVQSPAAKQNQKNTRPNGATSKSKFPVEKFFLSSLDKRLEEAIGFFKAPEVNPDRDYDEVKRSLRTIIHRKIAKKRKHTEGFNTIASKFKKRKKA</sequence>
<feature type="compositionally biased region" description="Polar residues" evidence="3">
    <location>
        <begin position="520"/>
        <end position="537"/>
    </location>
</feature>
<dbReference type="GO" id="GO:0003723">
    <property type="term" value="F:RNA binding"/>
    <property type="evidence" value="ECO:0007669"/>
    <property type="project" value="UniProtKB-UniRule"/>
</dbReference>
<evidence type="ECO:0000313" key="5">
    <source>
        <dbReference type="EMBL" id="CAD7087358.1"/>
    </source>
</evidence>
<organism evidence="5 6">
    <name type="scientific">Hermetia illucens</name>
    <name type="common">Black soldier fly</name>
    <dbReference type="NCBI Taxonomy" id="343691"/>
    <lineage>
        <taxon>Eukaryota</taxon>
        <taxon>Metazoa</taxon>
        <taxon>Ecdysozoa</taxon>
        <taxon>Arthropoda</taxon>
        <taxon>Hexapoda</taxon>
        <taxon>Insecta</taxon>
        <taxon>Pterygota</taxon>
        <taxon>Neoptera</taxon>
        <taxon>Endopterygota</taxon>
        <taxon>Diptera</taxon>
        <taxon>Brachycera</taxon>
        <taxon>Stratiomyomorpha</taxon>
        <taxon>Stratiomyidae</taxon>
        <taxon>Hermetiinae</taxon>
        <taxon>Hermetia</taxon>
    </lineage>
</organism>
<keyword evidence="1 2" id="KW-0694">RNA-binding</keyword>
<dbReference type="Proteomes" id="UP000594454">
    <property type="component" value="Chromosome 4"/>
</dbReference>
<dbReference type="InterPro" id="IPR000504">
    <property type="entry name" value="RRM_dom"/>
</dbReference>